<dbReference type="Pfam" id="PF14090">
    <property type="entry name" value="HTH_39"/>
    <property type="match status" value="1"/>
</dbReference>
<dbReference type="InterPro" id="IPR055245">
    <property type="entry name" value="HTH_proteobacteria"/>
</dbReference>
<feature type="domain" description="Winged helix-turn-helix" evidence="1">
    <location>
        <begin position="7"/>
        <end position="70"/>
    </location>
</feature>
<name>A0ABQ6S260_9BACT</name>
<dbReference type="Proteomes" id="UP000324870">
    <property type="component" value="Unassembled WGS sequence"/>
</dbReference>
<reference evidence="2 3" key="1">
    <citation type="journal article" date="2019" name="Nat. Med.">
        <title>A library of human gut bacterial isolates paired with longitudinal multiomics data enables mechanistic microbiome research.</title>
        <authorList>
            <person name="Poyet M."/>
            <person name="Groussin M."/>
            <person name="Gibbons S.M."/>
            <person name="Avila-Pacheco J."/>
            <person name="Jiang X."/>
            <person name="Kearney S.M."/>
            <person name="Perrotta A.R."/>
            <person name="Berdy B."/>
            <person name="Zhao S."/>
            <person name="Lieberman T.D."/>
            <person name="Swanson P.K."/>
            <person name="Smith M."/>
            <person name="Roesemann S."/>
            <person name="Alexander J.E."/>
            <person name="Rich S.A."/>
            <person name="Livny J."/>
            <person name="Vlamakis H."/>
            <person name="Clish C."/>
            <person name="Bullock K."/>
            <person name="Deik A."/>
            <person name="Scott J."/>
            <person name="Pierce K.A."/>
            <person name="Xavier R.J."/>
            <person name="Alm E.J."/>
        </authorList>
    </citation>
    <scope>NUCLEOTIDE SEQUENCE [LARGE SCALE GENOMIC DNA]</scope>
    <source>
        <strain evidence="2 3">BIOML-A1</strain>
    </source>
</reference>
<proteinExistence type="predicted"/>
<protein>
    <recommendedName>
        <fullName evidence="1">Winged helix-turn-helix domain-containing protein</fullName>
    </recommendedName>
</protein>
<evidence type="ECO:0000259" key="1">
    <source>
        <dbReference type="Pfam" id="PF14090"/>
    </source>
</evidence>
<evidence type="ECO:0000313" key="3">
    <source>
        <dbReference type="Proteomes" id="UP000324870"/>
    </source>
</evidence>
<comment type="caution">
    <text evidence="2">The sequence shown here is derived from an EMBL/GenBank/DDBJ whole genome shotgun (WGS) entry which is preliminary data.</text>
</comment>
<evidence type="ECO:0000313" key="2">
    <source>
        <dbReference type="EMBL" id="KAA3158799.1"/>
    </source>
</evidence>
<dbReference type="RefSeq" id="WP_130063225.1">
    <property type="nucleotide sequence ID" value="NZ_RCXA01000018.1"/>
</dbReference>
<sequence length="77" mass="8971">MTHDPQSKILAYLKAGGKLTVRKAERLYHTTELRRIISRLRKMGYSICSNKQKAVTEDGRQTRFNEYYMSQVADSCQ</sequence>
<keyword evidence="3" id="KW-1185">Reference proteome</keyword>
<dbReference type="EMBL" id="VVND01000015">
    <property type="protein sequence ID" value="KAA3158799.1"/>
    <property type="molecule type" value="Genomic_DNA"/>
</dbReference>
<organism evidence="2 3">
    <name type="scientific">Alistipes finegoldii</name>
    <dbReference type="NCBI Taxonomy" id="214856"/>
    <lineage>
        <taxon>Bacteria</taxon>
        <taxon>Pseudomonadati</taxon>
        <taxon>Bacteroidota</taxon>
        <taxon>Bacteroidia</taxon>
        <taxon>Bacteroidales</taxon>
        <taxon>Rikenellaceae</taxon>
        <taxon>Alistipes</taxon>
    </lineage>
</organism>
<accession>A0ABQ6S260</accession>
<gene>
    <name evidence="2" type="ORF">F2A26_09655</name>
</gene>